<evidence type="ECO:0000313" key="6">
    <source>
        <dbReference type="Proteomes" id="UP000004596"/>
    </source>
</evidence>
<dbReference type="GO" id="GO:0005975">
    <property type="term" value="P:carbohydrate metabolic process"/>
    <property type="evidence" value="ECO:0007669"/>
    <property type="project" value="InterPro"/>
</dbReference>
<keyword evidence="3 4" id="KW-0413">Isomerase</keyword>
<dbReference type="Pfam" id="PF07221">
    <property type="entry name" value="GlcNAc_2-epim"/>
    <property type="match status" value="1"/>
</dbReference>
<dbReference type="PANTHER" id="PTHR15108">
    <property type="entry name" value="N-ACYLGLUCOSAMINE-2-EPIMERASE"/>
    <property type="match status" value="1"/>
</dbReference>
<dbReference type="EC" id="5.1.3.11" evidence="4"/>
<dbReference type="Proteomes" id="UP000004596">
    <property type="component" value="Unassembled WGS sequence"/>
</dbReference>
<comment type="catalytic activity">
    <reaction evidence="1 4">
        <text>D-cellobiose = beta-D-glucosyl-(1-&gt;4)-D-mannopyranose</text>
        <dbReference type="Rhea" id="RHEA:23384"/>
        <dbReference type="ChEBI" id="CHEBI:17057"/>
        <dbReference type="ChEBI" id="CHEBI:47931"/>
        <dbReference type="EC" id="5.1.3.11"/>
    </reaction>
</comment>
<dbReference type="SUPFAM" id="SSF48208">
    <property type="entry name" value="Six-hairpin glycosidases"/>
    <property type="match status" value="1"/>
</dbReference>
<dbReference type="EMBL" id="ABJL02000006">
    <property type="protein sequence ID" value="EDV06978.1"/>
    <property type="molecule type" value="Genomic_DNA"/>
</dbReference>
<reference evidence="5 6" key="1">
    <citation type="submission" date="2008-04" db="EMBL/GenBank/DDBJ databases">
        <title>Draft genome sequence of Bacteroides intestinalis (DSM 17393).</title>
        <authorList>
            <person name="Sudarsanam P."/>
            <person name="Ley R."/>
            <person name="Guruge J."/>
            <person name="Turnbaugh P.J."/>
            <person name="Mahowald M."/>
            <person name="Liep D."/>
            <person name="Gordon J."/>
        </authorList>
    </citation>
    <scope>NUCLEOTIDE SEQUENCE [LARGE SCALE GENOMIC DNA]</scope>
    <source>
        <strain evidence="5 6">DSM 17393</strain>
    </source>
</reference>
<evidence type="ECO:0000256" key="1">
    <source>
        <dbReference type="ARBA" id="ARBA00001470"/>
    </source>
</evidence>
<dbReference type="InterPro" id="IPR010819">
    <property type="entry name" value="AGE/CE"/>
</dbReference>
<dbReference type="InterPro" id="IPR012341">
    <property type="entry name" value="6hp_glycosidase-like_sf"/>
</dbReference>
<evidence type="ECO:0000256" key="4">
    <source>
        <dbReference type="HAMAP-Rule" id="MF_00929"/>
    </source>
</evidence>
<organism evidence="5 6">
    <name type="scientific">Bacteroides intestinalis DSM 17393</name>
    <dbReference type="NCBI Taxonomy" id="471870"/>
    <lineage>
        <taxon>Bacteria</taxon>
        <taxon>Pseudomonadati</taxon>
        <taxon>Bacteroidota</taxon>
        <taxon>Bacteroidia</taxon>
        <taxon>Bacteroidales</taxon>
        <taxon>Bacteroidaceae</taxon>
        <taxon>Bacteroides</taxon>
    </lineage>
</organism>
<reference evidence="5 6" key="2">
    <citation type="submission" date="2008-04" db="EMBL/GenBank/DDBJ databases">
        <authorList>
            <person name="Fulton L."/>
            <person name="Clifton S."/>
            <person name="Fulton B."/>
            <person name="Xu J."/>
            <person name="Minx P."/>
            <person name="Pepin K.H."/>
            <person name="Johnson M."/>
            <person name="Thiruvilangam P."/>
            <person name="Bhonagiri V."/>
            <person name="Nash W.E."/>
            <person name="Mardis E.R."/>
            <person name="Wilson R.K."/>
        </authorList>
    </citation>
    <scope>NUCLEOTIDE SEQUENCE [LARGE SCALE GENOMIC DNA]</scope>
    <source>
        <strain evidence="5 6">DSM 17393</strain>
    </source>
</reference>
<comment type="function">
    <text evidence="4">Catalyzes the reversible epimerization of cellobiose to 4-O-beta-D-glucopyranosyl-D-mannose (Glc-Man).</text>
</comment>
<dbReference type="Gene3D" id="1.50.10.10">
    <property type="match status" value="1"/>
</dbReference>
<evidence type="ECO:0000256" key="2">
    <source>
        <dbReference type="ARBA" id="ARBA00008558"/>
    </source>
</evidence>
<dbReference type="HAMAP" id="MF_00929">
    <property type="entry name" value="Cellobiose_2_epim"/>
    <property type="match status" value="1"/>
</dbReference>
<evidence type="ECO:0000313" key="5">
    <source>
        <dbReference type="EMBL" id="EDV06978.1"/>
    </source>
</evidence>
<dbReference type="AlphaFoldDB" id="B3C6K4"/>
<dbReference type="eggNOG" id="COG2942">
    <property type="taxonomic scope" value="Bacteria"/>
</dbReference>
<proteinExistence type="inferred from homology"/>
<comment type="similarity">
    <text evidence="2">Belongs to the N-acylglucosamine 2-epimerase family.</text>
</comment>
<comment type="similarity">
    <text evidence="4">Belongs to the cellobiose 2-epimerase family.</text>
</comment>
<name>B3C6K4_9BACE</name>
<dbReference type="InterPro" id="IPR008928">
    <property type="entry name" value="6-hairpin_glycosidase_sf"/>
</dbReference>
<protein>
    <recommendedName>
        <fullName evidence="4">Cellobiose 2-epimerase</fullName>
        <shortName evidence="4">CE</shortName>
        <ecNumber evidence="4">5.1.3.11</ecNumber>
    </recommendedName>
</protein>
<dbReference type="InterPro" id="IPR028584">
    <property type="entry name" value="Cellobiose_2_epim"/>
</dbReference>
<dbReference type="STRING" id="471870.BACINT_00540"/>
<sequence length="396" mass="46128">MMDIKSMRKEMEAELIGNILPFWMNRMKDEVNGGFYGRITGTGILMPEAEKGAILNARILWTFSAAYRLLGNEEYLTTATRAKRIIIDRFYDKEFGGIYWSLDYKGNPLDTKKQIYAIGFAIYGLSEYHRATGDKEALDYAIRLFEDIERYSFDSVKNGYCEALTRGWSELADMRLSDKDENECKTMNTHLHILEPYTNLYRVWKNDSLKSQLCNLIEIFIDKILNAETGHLELFFDENWNSKYRIVSYGHDIEASWLIHEAALVLGDEALLEKVEPLVEFIAAAADEGLTPDGAMVYETFLTKQRTDTDRHWWVQAENVVGHINLYQYFDDEVALQKAFRCWEFIKKNLIDPQNGEWYWSIRADGTVNTGDDKAGFWKCPYHNGRMCMEIMERFS</sequence>
<gene>
    <name evidence="5" type="ORF">BACINT_00540</name>
</gene>
<dbReference type="GO" id="GO:0047736">
    <property type="term" value="F:cellobiose epimerase activity"/>
    <property type="evidence" value="ECO:0007669"/>
    <property type="project" value="UniProtKB-UniRule"/>
</dbReference>
<comment type="caution">
    <text evidence="5">The sequence shown here is derived from an EMBL/GenBank/DDBJ whole genome shotgun (WGS) entry which is preliminary data.</text>
</comment>
<accession>B3C6K4</accession>
<evidence type="ECO:0000256" key="3">
    <source>
        <dbReference type="ARBA" id="ARBA00023235"/>
    </source>
</evidence>